<dbReference type="InterPro" id="IPR002347">
    <property type="entry name" value="SDR_fam"/>
</dbReference>
<comment type="catalytic activity">
    <reaction evidence="4">
        <text>a (3R)-hydroxyacyl-[ACP] + NADP(+) = a 3-oxoacyl-[ACP] + NADPH + H(+)</text>
        <dbReference type="Rhea" id="RHEA:17397"/>
        <dbReference type="Rhea" id="RHEA-COMP:9916"/>
        <dbReference type="Rhea" id="RHEA-COMP:9945"/>
        <dbReference type="ChEBI" id="CHEBI:15378"/>
        <dbReference type="ChEBI" id="CHEBI:57783"/>
        <dbReference type="ChEBI" id="CHEBI:58349"/>
        <dbReference type="ChEBI" id="CHEBI:78776"/>
        <dbReference type="ChEBI" id="CHEBI:78827"/>
        <dbReference type="EC" id="1.1.1.100"/>
    </reaction>
</comment>
<dbReference type="PANTHER" id="PTHR42879">
    <property type="entry name" value="3-OXOACYL-(ACYL-CARRIER-PROTEIN) REDUCTASE"/>
    <property type="match status" value="1"/>
</dbReference>
<dbReference type="SUPFAM" id="SSF51735">
    <property type="entry name" value="NAD(P)-binding Rossmann-fold domains"/>
    <property type="match status" value="1"/>
</dbReference>
<dbReference type="InterPro" id="IPR020904">
    <property type="entry name" value="Sc_DH/Rdtase_CS"/>
</dbReference>
<dbReference type="PRINTS" id="PR00080">
    <property type="entry name" value="SDRFAMILY"/>
</dbReference>
<dbReference type="FunFam" id="3.40.50.720:FF:000084">
    <property type="entry name" value="Short-chain dehydrogenase reductase"/>
    <property type="match status" value="1"/>
</dbReference>
<keyword evidence="3" id="KW-0560">Oxidoreductase</keyword>
<dbReference type="Gene3D" id="3.40.50.720">
    <property type="entry name" value="NAD(P)-binding Rossmann-like Domain"/>
    <property type="match status" value="1"/>
</dbReference>
<keyword evidence="6" id="KW-1185">Reference proteome</keyword>
<dbReference type="PANTHER" id="PTHR42879:SF2">
    <property type="entry name" value="3-OXOACYL-[ACYL-CARRIER-PROTEIN] REDUCTASE FABG"/>
    <property type="match status" value="1"/>
</dbReference>
<dbReference type="Pfam" id="PF13561">
    <property type="entry name" value="adh_short_C2"/>
    <property type="match status" value="1"/>
</dbReference>
<reference evidence="5" key="2">
    <citation type="submission" date="2025-08" db="UniProtKB">
        <authorList>
            <consortium name="Ensembl"/>
        </authorList>
    </citation>
    <scope>IDENTIFICATION</scope>
</reference>
<dbReference type="EC" id="1.1.1.100" evidence="2"/>
<evidence type="ECO:0000256" key="1">
    <source>
        <dbReference type="ARBA" id="ARBA00006484"/>
    </source>
</evidence>
<dbReference type="AlphaFoldDB" id="A0A4W5LRC3"/>
<dbReference type="GO" id="GO:0032787">
    <property type="term" value="P:monocarboxylic acid metabolic process"/>
    <property type="evidence" value="ECO:0007669"/>
    <property type="project" value="UniProtKB-ARBA"/>
</dbReference>
<dbReference type="Proteomes" id="UP000314982">
    <property type="component" value="Unassembled WGS sequence"/>
</dbReference>
<reference evidence="5" key="3">
    <citation type="submission" date="2025-09" db="UniProtKB">
        <authorList>
            <consortium name="Ensembl"/>
        </authorList>
    </citation>
    <scope>IDENTIFICATION</scope>
</reference>
<comment type="similarity">
    <text evidence="1">Belongs to the short-chain dehydrogenases/reductases (SDR) family.</text>
</comment>
<dbReference type="PROSITE" id="PS00061">
    <property type="entry name" value="ADH_SHORT"/>
    <property type="match status" value="1"/>
</dbReference>
<reference evidence="6" key="1">
    <citation type="submission" date="2018-06" db="EMBL/GenBank/DDBJ databases">
        <title>Genome assembly of Danube salmon.</title>
        <authorList>
            <person name="Macqueen D.J."/>
            <person name="Gundappa M.K."/>
        </authorList>
    </citation>
    <scope>NUCLEOTIDE SEQUENCE [LARGE SCALE GENOMIC DNA]</scope>
</reference>
<protein>
    <recommendedName>
        <fullName evidence="2">3-oxoacyl-[acyl-carrier-protein] reductase</fullName>
        <ecNumber evidence="2">1.1.1.100</ecNumber>
    </recommendedName>
</protein>
<dbReference type="InterPro" id="IPR036291">
    <property type="entry name" value="NAD(P)-bd_dom_sf"/>
</dbReference>
<evidence type="ECO:0000256" key="2">
    <source>
        <dbReference type="ARBA" id="ARBA00012948"/>
    </source>
</evidence>
<dbReference type="InterPro" id="IPR050259">
    <property type="entry name" value="SDR"/>
</dbReference>
<evidence type="ECO:0000313" key="6">
    <source>
        <dbReference type="Proteomes" id="UP000314982"/>
    </source>
</evidence>
<dbReference type="GO" id="GO:0004316">
    <property type="term" value="F:3-oxoacyl-[acyl-carrier-protein] reductase (NADPH) activity"/>
    <property type="evidence" value="ECO:0007669"/>
    <property type="project" value="UniProtKB-EC"/>
</dbReference>
<sequence length="233" mass="24153">MKGLACLPCNIQQLPAMSHPKTVLITGADRGIGLAIACRLAAYGWRIALHGLADDAAREAAMAAAALVWHGRIDVLVNNAGMQYTSPLTEMPAAMWDSIIAVNLSAAFHLMQACLPGMLAAGWGRVVNIASVHGLVASVNKAPYVASKFGIIGLSRAAALETAGSGVTVNAICPGWVETALIEPQILLVLEKQPSGQMSQPADIAEAVAMLCGDWAHNLTGVALPLDGGWTAQ</sequence>
<evidence type="ECO:0000256" key="4">
    <source>
        <dbReference type="ARBA" id="ARBA00048508"/>
    </source>
</evidence>
<accession>A0A4W5LRC3</accession>
<proteinExistence type="inferred from homology"/>
<evidence type="ECO:0000313" key="5">
    <source>
        <dbReference type="Ensembl" id="ENSHHUP00000028487.1"/>
    </source>
</evidence>
<evidence type="ECO:0000256" key="3">
    <source>
        <dbReference type="ARBA" id="ARBA00023002"/>
    </source>
</evidence>
<dbReference type="PRINTS" id="PR00081">
    <property type="entry name" value="GDHRDH"/>
</dbReference>
<dbReference type="Ensembl" id="ENSHHUT00000029657.1">
    <property type="protein sequence ID" value="ENSHHUP00000028487.1"/>
    <property type="gene ID" value="ENSHHUG00000017921.1"/>
</dbReference>
<organism evidence="5 6">
    <name type="scientific">Hucho hucho</name>
    <name type="common">huchen</name>
    <dbReference type="NCBI Taxonomy" id="62062"/>
    <lineage>
        <taxon>Eukaryota</taxon>
        <taxon>Metazoa</taxon>
        <taxon>Chordata</taxon>
        <taxon>Craniata</taxon>
        <taxon>Vertebrata</taxon>
        <taxon>Euteleostomi</taxon>
        <taxon>Actinopterygii</taxon>
        <taxon>Neopterygii</taxon>
        <taxon>Teleostei</taxon>
        <taxon>Protacanthopterygii</taxon>
        <taxon>Salmoniformes</taxon>
        <taxon>Salmonidae</taxon>
        <taxon>Salmoninae</taxon>
        <taxon>Hucho</taxon>
    </lineage>
</organism>
<name>A0A4W5LRC3_9TELE</name>